<keyword evidence="2" id="KW-1185">Reference proteome</keyword>
<comment type="caution">
    <text evidence="1">The sequence shown here is derived from an EMBL/GenBank/DDBJ whole genome shotgun (WGS) entry which is preliminary data.</text>
</comment>
<dbReference type="Proteomes" id="UP001597044">
    <property type="component" value="Unassembled WGS sequence"/>
</dbReference>
<gene>
    <name evidence="1" type="ORF">ACFQ0F_01230</name>
</gene>
<accession>A0ABW3HHK3</accession>
<organism evidence="1 2">
    <name type="scientific">Paraperlucidibaca wandonensis</name>
    <dbReference type="NCBI Taxonomy" id="1268273"/>
    <lineage>
        <taxon>Bacteria</taxon>
        <taxon>Pseudomonadati</taxon>
        <taxon>Pseudomonadota</taxon>
        <taxon>Gammaproteobacteria</taxon>
        <taxon>Moraxellales</taxon>
        <taxon>Moraxellaceae</taxon>
        <taxon>Paraperlucidibaca</taxon>
    </lineage>
</organism>
<evidence type="ECO:0000313" key="2">
    <source>
        <dbReference type="Proteomes" id="UP001597044"/>
    </source>
</evidence>
<protein>
    <submittedName>
        <fullName evidence="1">Uncharacterized protein</fullName>
    </submittedName>
</protein>
<evidence type="ECO:0000313" key="1">
    <source>
        <dbReference type="EMBL" id="MFD0949029.1"/>
    </source>
</evidence>
<proteinExistence type="predicted"/>
<sequence length="235" mass="26489">MAELSLPYVCLPLSAEIPERTRRIDAALSAGVRESQAKPAAETMALAINALVDQFLSQLLRDLYAAYPTHKNYKTALNIIDDIQEKVLHYLQWLTRFLSNERMAVVVKNYLEMMRHLSASRPEQAYLAVGLAPELAARGRKTINALRSGESTDVAAGIEVLIDIIDAVLVDFVYEPKHLMRFNLVVNKGLDGAIYMIKGLAFRQLRTLGEMIPPEHVSVFLDHLEHHFFDLHPVQ</sequence>
<dbReference type="EMBL" id="JBHTIT010000001">
    <property type="protein sequence ID" value="MFD0949029.1"/>
    <property type="molecule type" value="Genomic_DNA"/>
</dbReference>
<dbReference type="RefSeq" id="WP_379068187.1">
    <property type="nucleotide sequence ID" value="NZ_JBHTIT010000001.1"/>
</dbReference>
<name>A0ABW3HHK3_9GAMM</name>
<reference evidence="2" key="1">
    <citation type="journal article" date="2019" name="Int. J. Syst. Evol. Microbiol.">
        <title>The Global Catalogue of Microorganisms (GCM) 10K type strain sequencing project: providing services to taxonomists for standard genome sequencing and annotation.</title>
        <authorList>
            <consortium name="The Broad Institute Genomics Platform"/>
            <consortium name="The Broad Institute Genome Sequencing Center for Infectious Disease"/>
            <person name="Wu L."/>
            <person name="Ma J."/>
        </authorList>
    </citation>
    <scope>NUCLEOTIDE SEQUENCE [LARGE SCALE GENOMIC DNA]</scope>
    <source>
        <strain evidence="2">CCUG 63419</strain>
    </source>
</reference>